<dbReference type="InterPro" id="IPR036397">
    <property type="entry name" value="RNaseH_sf"/>
</dbReference>
<protein>
    <submittedName>
        <fullName evidence="2">Integrase core domain protein</fullName>
    </submittedName>
</protein>
<dbReference type="InterPro" id="IPR001584">
    <property type="entry name" value="Integrase_cat-core"/>
</dbReference>
<gene>
    <name evidence="2" type="ORF">XB16_1998</name>
</gene>
<dbReference type="Gene3D" id="3.30.420.10">
    <property type="entry name" value="Ribonuclease H-like superfamily/Ribonuclease H"/>
    <property type="match status" value="1"/>
</dbReference>
<dbReference type="EMBL" id="CP027843">
    <property type="protein sequence ID" value="AVQ12325.1"/>
    <property type="molecule type" value="Genomic_DNA"/>
</dbReference>
<dbReference type="InterPro" id="IPR012337">
    <property type="entry name" value="RNaseH-like_sf"/>
</dbReference>
<proteinExistence type="predicted"/>
<evidence type="ECO:0000313" key="2">
    <source>
        <dbReference type="EMBL" id="AVQ12325.1"/>
    </source>
</evidence>
<dbReference type="GO" id="GO:0015074">
    <property type="term" value="P:DNA integration"/>
    <property type="evidence" value="ECO:0007669"/>
    <property type="project" value="InterPro"/>
</dbReference>
<dbReference type="Proteomes" id="UP000033961">
    <property type="component" value="Chromosome I"/>
</dbReference>
<dbReference type="PROSITE" id="PS50994">
    <property type="entry name" value="INTEGRASE"/>
    <property type="match status" value="1"/>
</dbReference>
<sequence length="477" mass="55747">MHCFYLSKTSSLENEGFIFKISISDYFYILFPFLLYKTSFRIVFCKIMKPKHIKTKNSYHTALILKAQLGMLSKNERSGIPNSTYSDWKKRNLSLVVGFTEDDPVHFKDDVYKKISESKAFKKTIYALLLVFQFYFSLTENMRGKRRIWTEQKKYIVSIITRISPLIGIKAACKLLKISTQRFYRWKNEAYCFTSIFNLCRKIHPKQLTFKEQRIVTHYLKKPEFQHWPLRSVFYQMLNDTKAFMNLSTFYKYARALSPEFKRFKKPKQKIGIRTSAPLLLLHMDTTILRVQDGSKVYIHFIMDNFSRTILGWKASLVWNSKYTVSNLTEVCEKYDLFQKPIQLLCDDGSENQGAVDVFLKRPGLFIQKLIAQVDISFSNSMIEAVNKIMKYQFLFPKNLSSIQEVIQTLETAVPLYNSRPSGVLFGFSPEQILNGEIPNKHRFVEQIKEAAALRPNTNKLDLCDPCSNQSSIPNKL</sequence>
<dbReference type="GO" id="GO:0003676">
    <property type="term" value="F:nucleic acid binding"/>
    <property type="evidence" value="ECO:0007669"/>
    <property type="project" value="InterPro"/>
</dbReference>
<reference evidence="2 3" key="1">
    <citation type="journal article" date="2015" name="Genome Announc.">
        <title>Draft Genome Sequences of Leptospira santarosai Strains U160, U164, and U233, Isolated from Asymptomatic Cattle.</title>
        <authorList>
            <person name="Kremer F.S."/>
            <person name="Eslabao M.R."/>
            <person name="Provisor M."/>
            <person name="Woloski R.D."/>
            <person name="Ramires O.V."/>
            <person name="Moreno L.Z."/>
            <person name="Moreno A.M."/>
            <person name="Hamond C."/>
            <person name="Lilenbaum W."/>
            <person name="Dellagostin O.A."/>
        </authorList>
    </citation>
    <scope>NUCLEOTIDE SEQUENCE [LARGE SCALE GENOMIC DNA]</scope>
    <source>
        <strain evidence="2 3">U160</strain>
    </source>
</reference>
<feature type="domain" description="Integrase catalytic" evidence="1">
    <location>
        <begin position="274"/>
        <end position="438"/>
    </location>
</feature>
<name>A0A2P1QTU1_9LEPT</name>
<evidence type="ECO:0000313" key="3">
    <source>
        <dbReference type="Proteomes" id="UP000033961"/>
    </source>
</evidence>
<accession>A0A2P1QTU1</accession>
<organism evidence="2 3">
    <name type="scientific">Leptospira santarosai</name>
    <dbReference type="NCBI Taxonomy" id="28183"/>
    <lineage>
        <taxon>Bacteria</taxon>
        <taxon>Pseudomonadati</taxon>
        <taxon>Spirochaetota</taxon>
        <taxon>Spirochaetia</taxon>
        <taxon>Leptospirales</taxon>
        <taxon>Leptospiraceae</taxon>
        <taxon>Leptospira</taxon>
    </lineage>
</organism>
<evidence type="ECO:0000259" key="1">
    <source>
        <dbReference type="PROSITE" id="PS50994"/>
    </source>
</evidence>
<dbReference type="SUPFAM" id="SSF53098">
    <property type="entry name" value="Ribonuclease H-like"/>
    <property type="match status" value="1"/>
</dbReference>
<dbReference type="AlphaFoldDB" id="A0A2P1QTU1"/>